<gene>
    <name evidence="1" type="ORF">C4F40_02735</name>
</gene>
<protein>
    <submittedName>
        <fullName evidence="1">Uncharacterized protein</fullName>
    </submittedName>
</protein>
<comment type="caution">
    <text evidence="1">The sequence shown here is derived from an EMBL/GenBank/DDBJ whole genome shotgun (WGS) entry which is preliminary data.</text>
</comment>
<reference evidence="1 2" key="1">
    <citation type="submission" date="2018-02" db="EMBL/GenBank/DDBJ databases">
        <title>Sphingobacterium KA21.</title>
        <authorList>
            <person name="Vasarhelyi B.M."/>
            <person name="Deshmukh S."/>
            <person name="Balint B."/>
            <person name="Kukolya J."/>
        </authorList>
    </citation>
    <scope>NUCLEOTIDE SEQUENCE [LARGE SCALE GENOMIC DNA]</scope>
    <source>
        <strain evidence="1 2">Ka21</strain>
    </source>
</reference>
<sequence length="136" mass="15676">MKRKIIIWISVLALITFFLFGLKSETTIYLGMSSPTSDGYSIDAEVKVDGEVITKDSINNNPYKYKTIKKKLGVGFRKVEVLSERADAYSVRTIFVLPNQYLLLEFLPSMEIEGIDPTEYPSRFDIANRFNPFRYE</sequence>
<evidence type="ECO:0000313" key="1">
    <source>
        <dbReference type="EMBL" id="MBE8719640.1"/>
    </source>
</evidence>
<keyword evidence="2" id="KW-1185">Reference proteome</keyword>
<accession>A0ABR9T2R2</accession>
<dbReference type="Proteomes" id="UP000618319">
    <property type="component" value="Unassembled WGS sequence"/>
</dbReference>
<organism evidence="1 2">
    <name type="scientific">Sphingobacterium pedocola</name>
    <dbReference type="NCBI Taxonomy" id="2082722"/>
    <lineage>
        <taxon>Bacteria</taxon>
        <taxon>Pseudomonadati</taxon>
        <taxon>Bacteroidota</taxon>
        <taxon>Sphingobacteriia</taxon>
        <taxon>Sphingobacteriales</taxon>
        <taxon>Sphingobacteriaceae</taxon>
        <taxon>Sphingobacterium</taxon>
    </lineage>
</organism>
<proteinExistence type="predicted"/>
<evidence type="ECO:0000313" key="2">
    <source>
        <dbReference type="Proteomes" id="UP000618319"/>
    </source>
</evidence>
<dbReference type="EMBL" id="PSKQ01000013">
    <property type="protein sequence ID" value="MBE8719640.1"/>
    <property type="molecule type" value="Genomic_DNA"/>
</dbReference>
<name>A0ABR9T2R2_9SPHI</name>